<protein>
    <submittedName>
        <fullName evidence="2">Alpha/beta hydrolase</fullName>
    </submittedName>
</protein>
<dbReference type="EMBL" id="JAAXPI010000001">
    <property type="protein sequence ID" value="NKZ02505.1"/>
    <property type="molecule type" value="Genomic_DNA"/>
</dbReference>
<dbReference type="InterPro" id="IPR000073">
    <property type="entry name" value="AB_hydrolase_1"/>
</dbReference>
<dbReference type="PANTHER" id="PTHR37017">
    <property type="entry name" value="AB HYDROLASE-1 DOMAIN-CONTAINING PROTEIN-RELATED"/>
    <property type="match status" value="1"/>
</dbReference>
<gene>
    <name evidence="2" type="ORF">HGB48_01830</name>
</gene>
<feature type="domain" description="AB hydrolase-1" evidence="1">
    <location>
        <begin position="13"/>
        <end position="118"/>
    </location>
</feature>
<sequence>MIPAPGEAPADYWAHTGYEEEAGDGYDGTVALFYQDVPPELAAEALKRGRAQSEARLGEPAPLAAWPDVPTRVLICRDDRLFPTAYLRRVSRERLGIVPDEIDGGHTPALSRPHELADRLEAYAAEQGLSGDR</sequence>
<dbReference type="SUPFAM" id="SSF53474">
    <property type="entry name" value="alpha/beta-Hydrolases"/>
    <property type="match status" value="1"/>
</dbReference>
<evidence type="ECO:0000313" key="2">
    <source>
        <dbReference type="EMBL" id="NKZ02505.1"/>
    </source>
</evidence>
<dbReference type="InterPro" id="IPR029058">
    <property type="entry name" value="AB_hydrolase_fold"/>
</dbReference>
<dbReference type="Pfam" id="PF12697">
    <property type="entry name" value="Abhydrolase_6"/>
    <property type="match status" value="1"/>
</dbReference>
<keyword evidence="2" id="KW-0378">Hydrolase</keyword>
<dbReference type="AlphaFoldDB" id="A0A846YUZ4"/>
<keyword evidence="3" id="KW-1185">Reference proteome</keyword>
<dbReference type="PANTHER" id="PTHR37017:SF11">
    <property type="entry name" value="ESTERASE_LIPASE_THIOESTERASE DOMAIN-CONTAINING PROTEIN"/>
    <property type="match status" value="1"/>
</dbReference>
<name>A0A846YUZ4_9ACTN</name>
<evidence type="ECO:0000259" key="1">
    <source>
        <dbReference type="Pfam" id="PF12697"/>
    </source>
</evidence>
<comment type="caution">
    <text evidence="2">The sequence shown here is derived from an EMBL/GenBank/DDBJ whole genome shotgun (WGS) entry which is preliminary data.</text>
</comment>
<proteinExistence type="predicted"/>
<organism evidence="2 3">
    <name type="scientific">Actinomadura latina</name>
    <dbReference type="NCBI Taxonomy" id="163603"/>
    <lineage>
        <taxon>Bacteria</taxon>
        <taxon>Bacillati</taxon>
        <taxon>Actinomycetota</taxon>
        <taxon>Actinomycetes</taxon>
        <taxon>Streptosporangiales</taxon>
        <taxon>Thermomonosporaceae</taxon>
        <taxon>Actinomadura</taxon>
    </lineage>
</organism>
<dbReference type="Gene3D" id="3.40.50.1820">
    <property type="entry name" value="alpha/beta hydrolase"/>
    <property type="match status" value="1"/>
</dbReference>
<dbReference type="InterPro" id="IPR052897">
    <property type="entry name" value="Sec-Metab_Biosynth_Hydrolase"/>
</dbReference>
<evidence type="ECO:0000313" key="3">
    <source>
        <dbReference type="Proteomes" id="UP000579250"/>
    </source>
</evidence>
<dbReference type="Proteomes" id="UP000579250">
    <property type="component" value="Unassembled WGS sequence"/>
</dbReference>
<accession>A0A846YUZ4</accession>
<dbReference type="GO" id="GO:0016787">
    <property type="term" value="F:hydrolase activity"/>
    <property type="evidence" value="ECO:0007669"/>
    <property type="project" value="UniProtKB-KW"/>
</dbReference>
<reference evidence="2 3" key="1">
    <citation type="submission" date="2020-04" db="EMBL/GenBank/DDBJ databases">
        <title>MicrobeNet Type strains.</title>
        <authorList>
            <person name="Nicholson A.C."/>
        </authorList>
    </citation>
    <scope>NUCLEOTIDE SEQUENCE [LARGE SCALE GENOMIC DNA]</scope>
    <source>
        <strain evidence="2 3">ATCC BAA-277</strain>
    </source>
</reference>